<evidence type="ECO:0000256" key="11">
    <source>
        <dbReference type="RuleBase" id="RU366046"/>
    </source>
</evidence>
<gene>
    <name evidence="13" type="ORF">OPHB3_3333</name>
</gene>
<feature type="domain" description="NAD-dependent epimerase/dehydratase" evidence="12">
    <location>
        <begin position="4"/>
        <end position="253"/>
    </location>
</feature>
<evidence type="ECO:0000256" key="9">
    <source>
        <dbReference type="ARBA" id="ARBA00023235"/>
    </source>
</evidence>
<keyword evidence="9 11" id="KW-0413">Isomerase</keyword>
<proteinExistence type="inferred from homology"/>
<dbReference type="EMBL" id="BBXV01000044">
    <property type="protein sequence ID" value="GAQ19366.1"/>
    <property type="molecule type" value="Genomic_DNA"/>
</dbReference>
<keyword evidence="10 11" id="KW-0119">Carbohydrate metabolism</keyword>
<dbReference type="Gene3D" id="3.90.25.10">
    <property type="entry name" value="UDP-galactose 4-epimerase, domain 1"/>
    <property type="match status" value="1"/>
</dbReference>
<dbReference type="EC" id="5.1.3.2" evidence="5 11"/>
<protein>
    <recommendedName>
        <fullName evidence="6 11">UDP-glucose 4-epimerase</fullName>
        <ecNumber evidence="5 11">5.1.3.2</ecNumber>
    </recommendedName>
</protein>
<dbReference type="InterPro" id="IPR001509">
    <property type="entry name" value="Epimerase_deHydtase"/>
</dbReference>
<dbReference type="Gene3D" id="3.40.50.720">
    <property type="entry name" value="NAD(P)-binding Rossmann-like Domain"/>
    <property type="match status" value="1"/>
</dbReference>
<evidence type="ECO:0000313" key="13">
    <source>
        <dbReference type="EMBL" id="GAQ19366.1"/>
    </source>
</evidence>
<evidence type="ECO:0000256" key="3">
    <source>
        <dbReference type="ARBA" id="ARBA00004947"/>
    </source>
</evidence>
<dbReference type="GO" id="GO:0003978">
    <property type="term" value="F:UDP-glucose 4-epimerase activity"/>
    <property type="evidence" value="ECO:0007669"/>
    <property type="project" value="UniProtKB-UniRule"/>
</dbReference>
<comment type="caution">
    <text evidence="13">The sequence shown here is derived from an EMBL/GenBank/DDBJ whole genome shotgun (WGS) entry which is preliminary data.</text>
</comment>
<evidence type="ECO:0000256" key="8">
    <source>
        <dbReference type="ARBA" id="ARBA00023144"/>
    </source>
</evidence>
<evidence type="ECO:0000256" key="10">
    <source>
        <dbReference type="ARBA" id="ARBA00023277"/>
    </source>
</evidence>
<accession>A0A0U9HHV2</accession>
<comment type="pathway">
    <text evidence="3 11">Carbohydrate metabolism; galactose metabolism.</text>
</comment>
<dbReference type="InterPro" id="IPR005886">
    <property type="entry name" value="UDP_G4E"/>
</dbReference>
<reference evidence="13 14" key="2">
    <citation type="journal article" date="2016" name="Genome Announc.">
        <title>Draft Genome Sequence of Oceanobacillus picturae Heshi-B3, Isolated from Fermented Rice Bran in a Traditional Japanese Seafood Dish.</title>
        <authorList>
            <person name="Akuzawa S."/>
            <person name="Nagaoka J."/>
            <person name="Kanekatsu M."/>
            <person name="Kanesaki Y."/>
            <person name="Suzuki T."/>
        </authorList>
    </citation>
    <scope>NUCLEOTIDE SEQUENCE [LARGE SCALE GENOMIC DNA]</scope>
    <source>
        <strain evidence="13 14">Heshi-B3</strain>
    </source>
</reference>
<sequence length="334" mass="36992">MMSILVLGGAGYIGSHAVYQLIESGKNVVVVDNLLTGHRTAVHPKATFYEGDIRERDFLHEVFSNESIESIIHFAASSLVGESMDKPLQYFDNNVYGTQILLEEMVEHGVKEIVFSSTAATYGEPEAVPITEVMQTNPASTYGETKLTMENMMRWAAQAHDIRYVSLRYFNVAGARASGEIGEDHRPETHLVPIILQAALGQRDHITIFGEDYDTNDGTCIRDYVHVEDLIEAHLLALEYLKHGGSSDIFNLGSSQGFSVKEMIEAARSVTGKEIPTQSGPRRAGDPAVLIASPEKAKRILGWNPTRTAIHTIMQDAWNWHTSRPNGYEEADSK</sequence>
<evidence type="ECO:0000256" key="7">
    <source>
        <dbReference type="ARBA" id="ARBA00023027"/>
    </source>
</evidence>
<keyword evidence="8" id="KW-0299">Galactose metabolism</keyword>
<evidence type="ECO:0000256" key="5">
    <source>
        <dbReference type="ARBA" id="ARBA00013189"/>
    </source>
</evidence>
<reference evidence="14" key="1">
    <citation type="submission" date="2015-07" db="EMBL/GenBank/DDBJ databases">
        <title>Draft Genome Sequence of Oceanobacillus picturae Heshi-B3 that Was Isolated from Fermented Rice Bran with Aging Salted Mackerel, Which Was Named Heshiko as Traditional Fermented Seafood in Japan.</title>
        <authorList>
            <person name="Akuzawa S."/>
            <person name="Nakagawa J."/>
            <person name="Kanekatsu T."/>
            <person name="Kanesaki Y."/>
            <person name="Suzuki T."/>
        </authorList>
    </citation>
    <scope>NUCLEOTIDE SEQUENCE [LARGE SCALE GENOMIC DNA]</scope>
    <source>
        <strain evidence="14">Heshi-B3</strain>
    </source>
</reference>
<evidence type="ECO:0000256" key="2">
    <source>
        <dbReference type="ARBA" id="ARBA00001911"/>
    </source>
</evidence>
<dbReference type="PANTHER" id="PTHR43725:SF53">
    <property type="entry name" value="UDP-ARABINOSE 4-EPIMERASE 1"/>
    <property type="match status" value="1"/>
</dbReference>
<dbReference type="InterPro" id="IPR036291">
    <property type="entry name" value="NAD(P)-bd_dom_sf"/>
</dbReference>
<organism evidence="13 14">
    <name type="scientific">Oceanobacillus picturae</name>
    <dbReference type="NCBI Taxonomy" id="171693"/>
    <lineage>
        <taxon>Bacteria</taxon>
        <taxon>Bacillati</taxon>
        <taxon>Bacillota</taxon>
        <taxon>Bacilli</taxon>
        <taxon>Bacillales</taxon>
        <taxon>Bacillaceae</taxon>
        <taxon>Oceanobacillus</taxon>
    </lineage>
</organism>
<comment type="catalytic activity">
    <reaction evidence="1 11">
        <text>UDP-alpha-D-glucose = UDP-alpha-D-galactose</text>
        <dbReference type="Rhea" id="RHEA:22168"/>
        <dbReference type="ChEBI" id="CHEBI:58885"/>
        <dbReference type="ChEBI" id="CHEBI:66914"/>
        <dbReference type="EC" id="5.1.3.2"/>
    </reaction>
</comment>
<dbReference type="NCBIfam" id="TIGR01179">
    <property type="entry name" value="galE"/>
    <property type="match status" value="1"/>
</dbReference>
<comment type="cofactor">
    <cofactor evidence="2 11">
        <name>NAD(+)</name>
        <dbReference type="ChEBI" id="CHEBI:57540"/>
    </cofactor>
</comment>
<keyword evidence="7 11" id="KW-0520">NAD</keyword>
<dbReference type="PANTHER" id="PTHR43725">
    <property type="entry name" value="UDP-GLUCOSE 4-EPIMERASE"/>
    <property type="match status" value="1"/>
</dbReference>
<evidence type="ECO:0000256" key="4">
    <source>
        <dbReference type="ARBA" id="ARBA00007637"/>
    </source>
</evidence>
<evidence type="ECO:0000313" key="14">
    <source>
        <dbReference type="Proteomes" id="UP000052946"/>
    </source>
</evidence>
<dbReference type="SUPFAM" id="SSF51735">
    <property type="entry name" value="NAD(P)-binding Rossmann-fold domains"/>
    <property type="match status" value="1"/>
</dbReference>
<evidence type="ECO:0000259" key="12">
    <source>
        <dbReference type="Pfam" id="PF01370"/>
    </source>
</evidence>
<name>A0A0U9HHV2_9BACI</name>
<dbReference type="GO" id="GO:0033499">
    <property type="term" value="P:galactose catabolic process via UDP-galactose, Leloir pathway"/>
    <property type="evidence" value="ECO:0007669"/>
    <property type="project" value="TreeGrafter"/>
</dbReference>
<evidence type="ECO:0000256" key="6">
    <source>
        <dbReference type="ARBA" id="ARBA00018569"/>
    </source>
</evidence>
<comment type="similarity">
    <text evidence="4 11">Belongs to the NAD(P)-dependent epimerase/dehydratase family.</text>
</comment>
<dbReference type="Proteomes" id="UP000052946">
    <property type="component" value="Unassembled WGS sequence"/>
</dbReference>
<comment type="subunit">
    <text evidence="11">Homodimer.</text>
</comment>
<dbReference type="Pfam" id="PF01370">
    <property type="entry name" value="Epimerase"/>
    <property type="match status" value="1"/>
</dbReference>
<dbReference type="UniPathway" id="UPA00214"/>
<dbReference type="AlphaFoldDB" id="A0A0U9HHV2"/>
<dbReference type="CDD" id="cd05247">
    <property type="entry name" value="UDP_G4E_1_SDR_e"/>
    <property type="match status" value="1"/>
</dbReference>
<evidence type="ECO:0000256" key="1">
    <source>
        <dbReference type="ARBA" id="ARBA00000083"/>
    </source>
</evidence>